<evidence type="ECO:0000256" key="16">
    <source>
        <dbReference type="ARBA" id="ARBA00023209"/>
    </source>
</evidence>
<keyword evidence="16" id="KW-0594">Phospholipid biosynthesis</keyword>
<keyword evidence="12 18" id="KW-0548">Nucleotidyltransferase</keyword>
<feature type="transmembrane region" description="Helical" evidence="19">
    <location>
        <begin position="139"/>
        <end position="156"/>
    </location>
</feature>
<dbReference type="EC" id="2.7.7.41" evidence="6 18"/>
<evidence type="ECO:0000256" key="3">
    <source>
        <dbReference type="ARBA" id="ARBA00005119"/>
    </source>
</evidence>
<keyword evidence="13 19" id="KW-1133">Transmembrane helix</keyword>
<dbReference type="RefSeq" id="WP_066852288.1">
    <property type="nucleotide sequence ID" value="NZ_JXMS01000003.1"/>
</dbReference>
<dbReference type="PANTHER" id="PTHR46382:SF1">
    <property type="entry name" value="PHOSPHATIDATE CYTIDYLYLTRANSFERASE"/>
    <property type="match status" value="1"/>
</dbReference>
<feature type="transmembrane region" description="Helical" evidence="19">
    <location>
        <begin position="81"/>
        <end position="102"/>
    </location>
</feature>
<name>A0A1B7XL44_9BACT</name>
<dbReference type="GO" id="GO:0005886">
    <property type="term" value="C:plasma membrane"/>
    <property type="evidence" value="ECO:0007669"/>
    <property type="project" value="UniProtKB-SubCell"/>
</dbReference>
<evidence type="ECO:0000256" key="17">
    <source>
        <dbReference type="ARBA" id="ARBA00023264"/>
    </source>
</evidence>
<reference evidence="20 21" key="1">
    <citation type="submission" date="2015-01" db="EMBL/GenBank/DDBJ databases">
        <title>Desulfovibrio sp. JC271 draft genome sequence.</title>
        <authorList>
            <person name="Shivani Y."/>
            <person name="Subhash Y."/>
            <person name="Sasikala C."/>
            <person name="Ramana C.V."/>
        </authorList>
    </citation>
    <scope>NUCLEOTIDE SEQUENCE [LARGE SCALE GENOMIC DNA]</scope>
    <source>
        <strain evidence="20 21">JC271</strain>
    </source>
</reference>
<keyword evidence="14" id="KW-0443">Lipid metabolism</keyword>
<dbReference type="Pfam" id="PF01148">
    <property type="entry name" value="CTP_transf_1"/>
    <property type="match status" value="1"/>
</dbReference>
<comment type="subcellular location">
    <subcellularLocation>
        <location evidence="2">Cell membrane</location>
        <topology evidence="2">Multi-pass membrane protein</topology>
    </subcellularLocation>
</comment>
<comment type="caution">
    <text evidence="20">The sequence shown here is derived from an EMBL/GenBank/DDBJ whole genome shotgun (WGS) entry which is preliminary data.</text>
</comment>
<evidence type="ECO:0000256" key="8">
    <source>
        <dbReference type="ARBA" id="ARBA00022475"/>
    </source>
</evidence>
<comment type="similarity">
    <text evidence="5 18">Belongs to the CDS family.</text>
</comment>
<evidence type="ECO:0000256" key="14">
    <source>
        <dbReference type="ARBA" id="ARBA00023098"/>
    </source>
</evidence>
<accession>A0A1B7XL44</accession>
<evidence type="ECO:0000256" key="9">
    <source>
        <dbReference type="ARBA" id="ARBA00022516"/>
    </source>
</evidence>
<dbReference type="PANTHER" id="PTHR46382">
    <property type="entry name" value="PHOSPHATIDATE CYTIDYLYLTRANSFERASE"/>
    <property type="match status" value="1"/>
</dbReference>
<evidence type="ECO:0000256" key="18">
    <source>
        <dbReference type="RuleBase" id="RU003938"/>
    </source>
</evidence>
<proteinExistence type="inferred from homology"/>
<dbReference type="UniPathway" id="UPA00557">
    <property type="reaction ID" value="UER00614"/>
</dbReference>
<dbReference type="AlphaFoldDB" id="A0A1B7XL44"/>
<evidence type="ECO:0000256" key="6">
    <source>
        <dbReference type="ARBA" id="ARBA00012487"/>
    </source>
</evidence>
<evidence type="ECO:0000256" key="10">
    <source>
        <dbReference type="ARBA" id="ARBA00022679"/>
    </source>
</evidence>
<dbReference type="GO" id="GO:0016024">
    <property type="term" value="P:CDP-diacylglycerol biosynthetic process"/>
    <property type="evidence" value="ECO:0007669"/>
    <property type="project" value="UniProtKB-UniPathway"/>
</dbReference>
<dbReference type="Proteomes" id="UP000091979">
    <property type="component" value="Unassembled WGS sequence"/>
</dbReference>
<evidence type="ECO:0000313" key="21">
    <source>
        <dbReference type="Proteomes" id="UP000091979"/>
    </source>
</evidence>
<evidence type="ECO:0000256" key="7">
    <source>
        <dbReference type="ARBA" id="ARBA00019373"/>
    </source>
</evidence>
<sequence>MTNSHRQRWMTALIALPVLIAILVIGDWALLAGILAASAVGQYEFYTMFWPRNEKMTLKLLGCLMGIAILIASYLNLPGAVVGFIALTFWISNFAFLGKYGISMRDDADFTQAQIITGGVLYLPLLLQAALSFERVELILVLFAAFASDIGGFYAGRFFGKNKIWPRVSPKKTVEGSLGGMLGCCLICIGLGLTFGTAPWYAYLLLGVLLNCASQLGDFFESALKRTVGVKDSGTILPGHGGVLDRIDSILLVLPTYWFAQSIYPFF</sequence>
<comment type="catalytic activity">
    <reaction evidence="1 18">
        <text>a 1,2-diacyl-sn-glycero-3-phosphate + CTP + H(+) = a CDP-1,2-diacyl-sn-glycerol + diphosphate</text>
        <dbReference type="Rhea" id="RHEA:16229"/>
        <dbReference type="ChEBI" id="CHEBI:15378"/>
        <dbReference type="ChEBI" id="CHEBI:33019"/>
        <dbReference type="ChEBI" id="CHEBI:37563"/>
        <dbReference type="ChEBI" id="CHEBI:58332"/>
        <dbReference type="ChEBI" id="CHEBI:58608"/>
        <dbReference type="EC" id="2.7.7.41"/>
    </reaction>
</comment>
<dbReference type="PATRIC" id="fig|1560234.3.peg.1989"/>
<evidence type="ECO:0000256" key="15">
    <source>
        <dbReference type="ARBA" id="ARBA00023136"/>
    </source>
</evidence>
<dbReference type="EMBL" id="JXMS01000003">
    <property type="protein sequence ID" value="OBQ56236.1"/>
    <property type="molecule type" value="Genomic_DNA"/>
</dbReference>
<keyword evidence="21" id="KW-1185">Reference proteome</keyword>
<evidence type="ECO:0000256" key="12">
    <source>
        <dbReference type="ARBA" id="ARBA00022695"/>
    </source>
</evidence>
<feature type="transmembrane region" description="Helical" evidence="19">
    <location>
        <begin position="12"/>
        <end position="37"/>
    </location>
</feature>
<evidence type="ECO:0000313" key="20">
    <source>
        <dbReference type="EMBL" id="OBQ56236.1"/>
    </source>
</evidence>
<keyword evidence="8" id="KW-1003">Cell membrane</keyword>
<feature type="transmembrane region" description="Helical" evidence="19">
    <location>
        <begin position="177"/>
        <end position="195"/>
    </location>
</feature>
<keyword evidence="17" id="KW-1208">Phospholipid metabolism</keyword>
<dbReference type="GO" id="GO:0004605">
    <property type="term" value="F:phosphatidate cytidylyltransferase activity"/>
    <property type="evidence" value="ECO:0007669"/>
    <property type="project" value="UniProtKB-EC"/>
</dbReference>
<feature type="transmembrane region" description="Helical" evidence="19">
    <location>
        <begin position="114"/>
        <end position="133"/>
    </location>
</feature>
<evidence type="ECO:0000256" key="2">
    <source>
        <dbReference type="ARBA" id="ARBA00004651"/>
    </source>
</evidence>
<keyword evidence="9" id="KW-0444">Lipid biosynthesis</keyword>
<keyword evidence="15 19" id="KW-0472">Membrane</keyword>
<comment type="pathway">
    <text evidence="3 18">Phospholipid metabolism; CDP-diacylglycerol biosynthesis; CDP-diacylglycerol from sn-glycerol 3-phosphate: step 3/3.</text>
</comment>
<organism evidence="20 21">
    <name type="scientific">Halodesulfovibrio spirochaetisodalis</name>
    <dbReference type="NCBI Taxonomy" id="1560234"/>
    <lineage>
        <taxon>Bacteria</taxon>
        <taxon>Pseudomonadati</taxon>
        <taxon>Thermodesulfobacteriota</taxon>
        <taxon>Desulfovibrionia</taxon>
        <taxon>Desulfovibrionales</taxon>
        <taxon>Desulfovibrionaceae</taxon>
        <taxon>Halodesulfovibrio</taxon>
    </lineage>
</organism>
<feature type="transmembrane region" description="Helical" evidence="19">
    <location>
        <begin position="58"/>
        <end position="75"/>
    </location>
</feature>
<dbReference type="STRING" id="1560234.SP90_02670"/>
<gene>
    <name evidence="20" type="ORF">SP90_02670</name>
</gene>
<comment type="pathway">
    <text evidence="4">Lipid metabolism.</text>
</comment>
<protein>
    <recommendedName>
        <fullName evidence="7 18">Phosphatidate cytidylyltransferase</fullName>
        <ecNumber evidence="6 18">2.7.7.41</ecNumber>
    </recommendedName>
</protein>
<keyword evidence="11 18" id="KW-0812">Transmembrane</keyword>
<evidence type="ECO:0000256" key="4">
    <source>
        <dbReference type="ARBA" id="ARBA00005189"/>
    </source>
</evidence>
<dbReference type="PROSITE" id="PS01315">
    <property type="entry name" value="CDS"/>
    <property type="match status" value="1"/>
</dbReference>
<evidence type="ECO:0000256" key="11">
    <source>
        <dbReference type="ARBA" id="ARBA00022692"/>
    </source>
</evidence>
<keyword evidence="10 18" id="KW-0808">Transferase</keyword>
<evidence type="ECO:0000256" key="1">
    <source>
        <dbReference type="ARBA" id="ARBA00001698"/>
    </source>
</evidence>
<evidence type="ECO:0000256" key="19">
    <source>
        <dbReference type="SAM" id="Phobius"/>
    </source>
</evidence>
<evidence type="ECO:0000256" key="5">
    <source>
        <dbReference type="ARBA" id="ARBA00010185"/>
    </source>
</evidence>
<dbReference type="OrthoDB" id="9799199at2"/>
<evidence type="ECO:0000256" key="13">
    <source>
        <dbReference type="ARBA" id="ARBA00022989"/>
    </source>
</evidence>
<dbReference type="InterPro" id="IPR000374">
    <property type="entry name" value="PC_trans"/>
</dbReference>